<reference evidence="4 5" key="1">
    <citation type="submission" date="2014-10" db="EMBL/GenBank/DDBJ databases">
        <title>Draft genome of the hookworm Ancylostoma caninum.</title>
        <authorList>
            <person name="Mitreva M."/>
        </authorList>
    </citation>
    <scope>NUCLEOTIDE SEQUENCE [LARGE SCALE GENOMIC DNA]</scope>
    <source>
        <strain evidence="4 5">Baltimore</strain>
    </source>
</reference>
<protein>
    <recommendedName>
        <fullName evidence="3">DDE Tnp4 domain-containing protein</fullName>
    </recommendedName>
</protein>
<dbReference type="AlphaFoldDB" id="A0A368HAS4"/>
<sequence>MDLILREEIETLTEEESVPRVYRDRSCPFDTVDDDSFRRRFRFTRAGFFRVVDLMRADLERAMPLITAQQLALTIRVLASRSFQLKAGDSFGVAQSTVSRVVASVSDWFHHNSERMFYDTGLPGIVGAIDGTQIAIPKPGDAQYSYINRKDFASINMGAIVDDNYRFLWFSFRWPGRAHDGRV</sequence>
<name>A0A368HAS4_ANCCA</name>
<dbReference type="InterPro" id="IPR027806">
    <property type="entry name" value="HARBI1_dom"/>
</dbReference>
<dbReference type="OrthoDB" id="5863278at2759"/>
<evidence type="ECO:0000256" key="1">
    <source>
        <dbReference type="ARBA" id="ARBA00001968"/>
    </source>
</evidence>
<dbReference type="Proteomes" id="UP000252519">
    <property type="component" value="Unassembled WGS sequence"/>
</dbReference>
<proteinExistence type="predicted"/>
<dbReference type="EMBL" id="JOJR01000001">
    <property type="protein sequence ID" value="RCN53636.1"/>
    <property type="molecule type" value="Genomic_DNA"/>
</dbReference>
<gene>
    <name evidence="4" type="ORF">ANCCAN_00130</name>
</gene>
<comment type="cofactor">
    <cofactor evidence="1">
        <name>a divalent metal cation</name>
        <dbReference type="ChEBI" id="CHEBI:60240"/>
    </cofactor>
</comment>
<evidence type="ECO:0000259" key="3">
    <source>
        <dbReference type="Pfam" id="PF13359"/>
    </source>
</evidence>
<dbReference type="GO" id="GO:0046872">
    <property type="term" value="F:metal ion binding"/>
    <property type="evidence" value="ECO:0007669"/>
    <property type="project" value="UniProtKB-KW"/>
</dbReference>
<keyword evidence="2" id="KW-0479">Metal-binding</keyword>
<dbReference type="Pfam" id="PF13359">
    <property type="entry name" value="DDE_Tnp_4"/>
    <property type="match status" value="1"/>
</dbReference>
<feature type="domain" description="DDE Tnp4" evidence="3">
    <location>
        <begin position="129"/>
        <end position="183"/>
    </location>
</feature>
<accession>A0A368HAS4</accession>
<comment type="caution">
    <text evidence="4">The sequence shown here is derived from an EMBL/GenBank/DDBJ whole genome shotgun (WGS) entry which is preliminary data.</text>
</comment>
<organism evidence="4 5">
    <name type="scientific">Ancylostoma caninum</name>
    <name type="common">Dog hookworm</name>
    <dbReference type="NCBI Taxonomy" id="29170"/>
    <lineage>
        <taxon>Eukaryota</taxon>
        <taxon>Metazoa</taxon>
        <taxon>Ecdysozoa</taxon>
        <taxon>Nematoda</taxon>
        <taxon>Chromadorea</taxon>
        <taxon>Rhabditida</taxon>
        <taxon>Rhabditina</taxon>
        <taxon>Rhabditomorpha</taxon>
        <taxon>Strongyloidea</taxon>
        <taxon>Ancylostomatidae</taxon>
        <taxon>Ancylostomatinae</taxon>
        <taxon>Ancylostoma</taxon>
    </lineage>
</organism>
<evidence type="ECO:0000313" key="5">
    <source>
        <dbReference type="Proteomes" id="UP000252519"/>
    </source>
</evidence>
<evidence type="ECO:0000256" key="2">
    <source>
        <dbReference type="ARBA" id="ARBA00022723"/>
    </source>
</evidence>
<keyword evidence="5" id="KW-1185">Reference proteome</keyword>
<dbReference type="STRING" id="29170.A0A368HAS4"/>
<evidence type="ECO:0000313" key="4">
    <source>
        <dbReference type="EMBL" id="RCN53636.1"/>
    </source>
</evidence>